<reference evidence="3" key="2">
    <citation type="submission" date="2025-08" db="UniProtKB">
        <authorList>
            <consortium name="RefSeq"/>
        </authorList>
    </citation>
    <scope>IDENTIFICATION</scope>
</reference>
<keyword evidence="2" id="KW-1185">Reference proteome</keyword>
<accession>A0A1U8KHE4</accession>
<dbReference type="KEGG" id="ghi:107915491"/>
<dbReference type="SUPFAM" id="SSF56672">
    <property type="entry name" value="DNA/RNA polymerases"/>
    <property type="match status" value="1"/>
</dbReference>
<reference evidence="2" key="1">
    <citation type="journal article" date="2020" name="Nat. Genet.">
        <title>Genomic diversifications of five Gossypium allopolyploid species and their impact on cotton improvement.</title>
        <authorList>
            <person name="Chen Z.J."/>
            <person name="Sreedasyam A."/>
            <person name="Ando A."/>
            <person name="Song Q."/>
            <person name="De Santiago L.M."/>
            <person name="Hulse-Kemp A.M."/>
            <person name="Ding M."/>
            <person name="Ye W."/>
            <person name="Kirkbride R.C."/>
            <person name="Jenkins J."/>
            <person name="Plott C."/>
            <person name="Lovell J."/>
            <person name="Lin Y.M."/>
            <person name="Vaughn R."/>
            <person name="Liu B."/>
            <person name="Simpson S."/>
            <person name="Scheffler B.E."/>
            <person name="Wen L."/>
            <person name="Saski C.A."/>
            <person name="Grover C.E."/>
            <person name="Hu G."/>
            <person name="Conover J.L."/>
            <person name="Carlson J.W."/>
            <person name="Shu S."/>
            <person name="Boston L.B."/>
            <person name="Williams M."/>
            <person name="Peterson D.G."/>
            <person name="McGee K."/>
            <person name="Jones D.C."/>
            <person name="Wendel J.F."/>
            <person name="Stelly D.M."/>
            <person name="Grimwood J."/>
            <person name="Schmutz J."/>
        </authorList>
    </citation>
    <scope>NUCLEOTIDE SEQUENCE [LARGE SCALE GENOMIC DNA]</scope>
    <source>
        <strain evidence="2">cv. TM-1</strain>
    </source>
</reference>
<sequence>MVVKADGEIESEKKDENESEMPFDDNDEDLELPFEGEILVVKRSLRVQSAKIDQQRENIFHTRCHIQGKEFEDVFPEEVPVDCFLSEEGDEWKTAFKTKYGLYDWLVMPFCLTNAPSTFMRLMNHVLRFYERKYCMQTLRNVTLY</sequence>
<dbReference type="Gene3D" id="3.10.10.10">
    <property type="entry name" value="HIV Type 1 Reverse Transcriptase, subunit A, domain 1"/>
    <property type="match status" value="1"/>
</dbReference>
<dbReference type="STRING" id="3635.A0A1U8KHE4"/>
<protein>
    <recommendedName>
        <fullName evidence="4">RNA-directed DNA polymerase homolog</fullName>
    </recommendedName>
</protein>
<evidence type="ECO:0000313" key="3">
    <source>
        <dbReference type="RefSeq" id="XP_016700134.1"/>
    </source>
</evidence>
<evidence type="ECO:0000313" key="2">
    <source>
        <dbReference type="Proteomes" id="UP000818029"/>
    </source>
</evidence>
<evidence type="ECO:0008006" key="4">
    <source>
        <dbReference type="Google" id="ProtNLM"/>
    </source>
</evidence>
<feature type="compositionally biased region" description="Basic and acidic residues" evidence="1">
    <location>
        <begin position="1"/>
        <end position="16"/>
    </location>
</feature>
<proteinExistence type="predicted"/>
<name>A0A1U8KHE4_GOSHI</name>
<dbReference type="InterPro" id="IPR043502">
    <property type="entry name" value="DNA/RNA_pol_sf"/>
</dbReference>
<dbReference type="InterPro" id="IPR053134">
    <property type="entry name" value="RNA-dir_DNA_polymerase"/>
</dbReference>
<dbReference type="Gene3D" id="3.30.70.270">
    <property type="match status" value="1"/>
</dbReference>
<feature type="compositionally biased region" description="Acidic residues" evidence="1">
    <location>
        <begin position="17"/>
        <end position="27"/>
    </location>
</feature>
<dbReference type="PaxDb" id="3635-A0A1U8KHE4"/>
<evidence type="ECO:0000256" key="1">
    <source>
        <dbReference type="SAM" id="MobiDB-lite"/>
    </source>
</evidence>
<feature type="region of interest" description="Disordered" evidence="1">
    <location>
        <begin position="1"/>
        <end position="27"/>
    </location>
</feature>
<dbReference type="InterPro" id="IPR043128">
    <property type="entry name" value="Rev_trsase/Diguanyl_cyclase"/>
</dbReference>
<dbReference type="PANTHER" id="PTHR24559">
    <property type="entry name" value="TRANSPOSON TY3-I GAG-POL POLYPROTEIN"/>
    <property type="match status" value="1"/>
</dbReference>
<dbReference type="AlphaFoldDB" id="A0A1U8KHE4"/>
<organism evidence="2 3">
    <name type="scientific">Gossypium hirsutum</name>
    <name type="common">Upland cotton</name>
    <name type="synonym">Gossypium mexicanum</name>
    <dbReference type="NCBI Taxonomy" id="3635"/>
    <lineage>
        <taxon>Eukaryota</taxon>
        <taxon>Viridiplantae</taxon>
        <taxon>Streptophyta</taxon>
        <taxon>Embryophyta</taxon>
        <taxon>Tracheophyta</taxon>
        <taxon>Spermatophyta</taxon>
        <taxon>Magnoliopsida</taxon>
        <taxon>eudicotyledons</taxon>
        <taxon>Gunneridae</taxon>
        <taxon>Pentapetalae</taxon>
        <taxon>rosids</taxon>
        <taxon>malvids</taxon>
        <taxon>Malvales</taxon>
        <taxon>Malvaceae</taxon>
        <taxon>Malvoideae</taxon>
        <taxon>Gossypium</taxon>
    </lineage>
</organism>
<dbReference type="Proteomes" id="UP000818029">
    <property type="component" value="Chromosome D10"/>
</dbReference>
<dbReference type="PANTHER" id="PTHR24559:SF450">
    <property type="entry name" value="RNA-DIRECTED DNA POLYMERASE HOMOLOG"/>
    <property type="match status" value="1"/>
</dbReference>
<dbReference type="RefSeq" id="XP_016700134.1">
    <property type="nucleotide sequence ID" value="XM_016844645.1"/>
</dbReference>
<dbReference type="GeneID" id="107915491"/>
<gene>
    <name evidence="3" type="primary">LOC107915491</name>
</gene>